<name>A0ABU8DTM6_9ACTN</name>
<proteinExistence type="predicted"/>
<dbReference type="Proteomes" id="UP001361570">
    <property type="component" value="Unassembled WGS sequence"/>
</dbReference>
<comment type="caution">
    <text evidence="1">The sequence shown here is derived from an EMBL/GenBank/DDBJ whole genome shotgun (WGS) entry which is preliminary data.</text>
</comment>
<protein>
    <submittedName>
        <fullName evidence="1">Uncharacterized protein</fullName>
    </submittedName>
</protein>
<organism evidence="1 2">
    <name type="scientific">Klenkia sesuvii</name>
    <dbReference type="NCBI Taxonomy" id="3103137"/>
    <lineage>
        <taxon>Bacteria</taxon>
        <taxon>Bacillati</taxon>
        <taxon>Actinomycetota</taxon>
        <taxon>Actinomycetes</taxon>
        <taxon>Geodermatophilales</taxon>
        <taxon>Geodermatophilaceae</taxon>
        <taxon>Klenkia</taxon>
    </lineage>
</organism>
<reference evidence="1 2" key="1">
    <citation type="submission" date="2024-03" db="EMBL/GenBank/DDBJ databases">
        <title>Draft genome sequence of Klenkia sp. LSe6-5.</title>
        <authorList>
            <person name="Duangmal K."/>
            <person name="Chantavorakit T."/>
        </authorList>
    </citation>
    <scope>NUCLEOTIDE SEQUENCE [LARGE SCALE GENOMIC DNA]</scope>
    <source>
        <strain evidence="1 2">LSe6-5</strain>
    </source>
</reference>
<evidence type="ECO:0000313" key="1">
    <source>
        <dbReference type="EMBL" id="MEI4272204.1"/>
    </source>
</evidence>
<keyword evidence="2" id="KW-1185">Reference proteome</keyword>
<gene>
    <name evidence="1" type="ORF">TEK04_10765</name>
</gene>
<dbReference type="EMBL" id="JBAPLU010000009">
    <property type="protein sequence ID" value="MEI4272204.1"/>
    <property type="molecule type" value="Genomic_DNA"/>
</dbReference>
<sequence length="67" mass="7040">MVARWTARTTPDGYGSELDAVVGTLPAFPRVERLQDVVGPFDQHAPTVTIAPGTAAIERAHAALGRG</sequence>
<dbReference type="RefSeq" id="WP_336404435.1">
    <property type="nucleotide sequence ID" value="NZ_JBAPLU010000009.1"/>
</dbReference>
<evidence type="ECO:0000313" key="2">
    <source>
        <dbReference type="Proteomes" id="UP001361570"/>
    </source>
</evidence>
<accession>A0ABU8DTM6</accession>